<name>A0A9P9K0Y8_FUSRE</name>
<evidence type="ECO:0008006" key="3">
    <source>
        <dbReference type="Google" id="ProtNLM"/>
    </source>
</evidence>
<dbReference type="Gene3D" id="1.25.40.20">
    <property type="entry name" value="Ankyrin repeat-containing domain"/>
    <property type="match status" value="1"/>
</dbReference>
<dbReference type="Proteomes" id="UP000720189">
    <property type="component" value="Unassembled WGS sequence"/>
</dbReference>
<evidence type="ECO:0000313" key="2">
    <source>
        <dbReference type="Proteomes" id="UP000720189"/>
    </source>
</evidence>
<reference evidence="1" key="1">
    <citation type="journal article" date="2021" name="Nat. Commun.">
        <title>Genetic determinants of endophytism in the Arabidopsis root mycobiome.</title>
        <authorList>
            <person name="Mesny F."/>
            <person name="Miyauchi S."/>
            <person name="Thiergart T."/>
            <person name="Pickel B."/>
            <person name="Atanasova L."/>
            <person name="Karlsson M."/>
            <person name="Huettel B."/>
            <person name="Barry K.W."/>
            <person name="Haridas S."/>
            <person name="Chen C."/>
            <person name="Bauer D."/>
            <person name="Andreopoulos W."/>
            <person name="Pangilinan J."/>
            <person name="LaButti K."/>
            <person name="Riley R."/>
            <person name="Lipzen A."/>
            <person name="Clum A."/>
            <person name="Drula E."/>
            <person name="Henrissat B."/>
            <person name="Kohler A."/>
            <person name="Grigoriev I.V."/>
            <person name="Martin F.M."/>
            <person name="Hacquard S."/>
        </authorList>
    </citation>
    <scope>NUCLEOTIDE SEQUENCE</scope>
    <source>
        <strain evidence="1">MPI-CAGE-AT-0023</strain>
    </source>
</reference>
<proteinExistence type="predicted"/>
<dbReference type="InterPro" id="IPR036770">
    <property type="entry name" value="Ankyrin_rpt-contain_sf"/>
</dbReference>
<organism evidence="1 2">
    <name type="scientific">Fusarium redolens</name>
    <dbReference type="NCBI Taxonomy" id="48865"/>
    <lineage>
        <taxon>Eukaryota</taxon>
        <taxon>Fungi</taxon>
        <taxon>Dikarya</taxon>
        <taxon>Ascomycota</taxon>
        <taxon>Pezizomycotina</taxon>
        <taxon>Sordariomycetes</taxon>
        <taxon>Hypocreomycetidae</taxon>
        <taxon>Hypocreales</taxon>
        <taxon>Nectriaceae</taxon>
        <taxon>Fusarium</taxon>
        <taxon>Fusarium redolens species complex</taxon>
    </lineage>
</organism>
<dbReference type="SUPFAM" id="SSF48403">
    <property type="entry name" value="Ankyrin repeat"/>
    <property type="match status" value="1"/>
</dbReference>
<keyword evidence="2" id="KW-1185">Reference proteome</keyword>
<evidence type="ECO:0000313" key="1">
    <source>
        <dbReference type="EMBL" id="KAH7240221.1"/>
    </source>
</evidence>
<dbReference type="GeneID" id="70220474"/>
<dbReference type="AlphaFoldDB" id="A0A9P9K0Y8"/>
<accession>A0A9P9K0Y8</accession>
<comment type="caution">
    <text evidence="1">The sequence shown here is derived from an EMBL/GenBank/DDBJ whole genome shotgun (WGS) entry which is preliminary data.</text>
</comment>
<gene>
    <name evidence="1" type="ORF">BKA55DRAFT_542809</name>
</gene>
<sequence length="222" mass="24607">MKYLQENLGCLLFSDDPTFTKGLTTDEEKNETAWVQGHKEITAICNTYLSFAAFETKPAGVKGPGERLDLYPLYFHAATNWGYHAFESGPHCPPISFLRSQAHIGTWLGVAGLVRSRSYLSILLNNRIRLRHRIGDPEATGLHWAALYGLATEVASYLEMGIPADIVDEWDRTPLMYAAETRREAVIEQLLATNQVDPDAEDDTGLTAVIYATVHNHVTAAG</sequence>
<dbReference type="Pfam" id="PF12796">
    <property type="entry name" value="Ank_2"/>
    <property type="match status" value="1"/>
</dbReference>
<dbReference type="RefSeq" id="XP_046046015.1">
    <property type="nucleotide sequence ID" value="XM_046190520.1"/>
</dbReference>
<dbReference type="EMBL" id="JAGMUX010000014">
    <property type="protein sequence ID" value="KAH7240221.1"/>
    <property type="molecule type" value="Genomic_DNA"/>
</dbReference>
<dbReference type="InterPro" id="IPR002110">
    <property type="entry name" value="Ankyrin_rpt"/>
</dbReference>
<protein>
    <recommendedName>
        <fullName evidence="3">Ankyrin repeat protein</fullName>
    </recommendedName>
</protein>